<gene>
    <name evidence="5" type="ORF">MGAL_10B088218</name>
</gene>
<dbReference type="CDD" id="cd23816">
    <property type="entry name" value="RWD_RWDD1"/>
    <property type="match status" value="1"/>
</dbReference>
<feature type="domain" description="RWD" evidence="4">
    <location>
        <begin position="10"/>
        <end position="116"/>
    </location>
</feature>
<dbReference type="Proteomes" id="UP000596742">
    <property type="component" value="Unassembled WGS sequence"/>
</dbReference>
<protein>
    <recommendedName>
        <fullName evidence="7">RWD domain-containing protein</fullName>
    </recommendedName>
</protein>
<dbReference type="InterPro" id="IPR016135">
    <property type="entry name" value="UBQ-conjugating_enzyme/RWD"/>
</dbReference>
<dbReference type="InterPro" id="IPR006575">
    <property type="entry name" value="RWD_dom"/>
</dbReference>
<dbReference type="Pfam" id="PF05773">
    <property type="entry name" value="RWD"/>
    <property type="match status" value="1"/>
</dbReference>
<dbReference type="GO" id="GO:0008270">
    <property type="term" value="F:zinc ion binding"/>
    <property type="evidence" value="ECO:0007669"/>
    <property type="project" value="UniProtKB-KW"/>
</dbReference>
<dbReference type="PROSITE" id="PS00028">
    <property type="entry name" value="ZINC_FINGER_C2H2_1"/>
    <property type="match status" value="1"/>
</dbReference>
<dbReference type="PROSITE" id="PS50157">
    <property type="entry name" value="ZINC_FINGER_C2H2_2"/>
    <property type="match status" value="1"/>
</dbReference>
<dbReference type="SUPFAM" id="SSF54495">
    <property type="entry name" value="UBC-like"/>
    <property type="match status" value="1"/>
</dbReference>
<evidence type="ECO:0000313" key="6">
    <source>
        <dbReference type="Proteomes" id="UP000596742"/>
    </source>
</evidence>
<evidence type="ECO:0008006" key="7">
    <source>
        <dbReference type="Google" id="ProtNLM"/>
    </source>
</evidence>
<evidence type="ECO:0000259" key="3">
    <source>
        <dbReference type="PROSITE" id="PS50157"/>
    </source>
</evidence>
<dbReference type="FunFam" id="3.10.110.10:FF:000075">
    <property type="entry name" value="RWD domain-containing protein (Gir2)"/>
    <property type="match status" value="1"/>
</dbReference>
<dbReference type="PROSITE" id="PS50908">
    <property type="entry name" value="RWD"/>
    <property type="match status" value="1"/>
</dbReference>
<organism evidence="5 6">
    <name type="scientific">Mytilus galloprovincialis</name>
    <name type="common">Mediterranean mussel</name>
    <dbReference type="NCBI Taxonomy" id="29158"/>
    <lineage>
        <taxon>Eukaryota</taxon>
        <taxon>Metazoa</taxon>
        <taxon>Spiralia</taxon>
        <taxon>Lophotrochozoa</taxon>
        <taxon>Mollusca</taxon>
        <taxon>Bivalvia</taxon>
        <taxon>Autobranchia</taxon>
        <taxon>Pteriomorphia</taxon>
        <taxon>Mytilida</taxon>
        <taxon>Mytiloidea</taxon>
        <taxon>Mytilidae</taxon>
        <taxon>Mytilinae</taxon>
        <taxon>Mytilus</taxon>
    </lineage>
</organism>
<keyword evidence="6" id="KW-1185">Reference proteome</keyword>
<evidence type="ECO:0000259" key="4">
    <source>
        <dbReference type="PROSITE" id="PS50908"/>
    </source>
</evidence>
<keyword evidence="1" id="KW-0863">Zinc-finger</keyword>
<feature type="domain" description="C2H2-type" evidence="3">
    <location>
        <begin position="821"/>
        <end position="851"/>
    </location>
</feature>
<dbReference type="InterPro" id="IPR013087">
    <property type="entry name" value="Znf_C2H2_type"/>
</dbReference>
<dbReference type="SMART" id="SM00591">
    <property type="entry name" value="RWD"/>
    <property type="match status" value="1"/>
</dbReference>
<evidence type="ECO:0000256" key="1">
    <source>
        <dbReference type="PROSITE-ProRule" id="PRU00042"/>
    </source>
</evidence>
<keyword evidence="2" id="KW-0175">Coiled coil</keyword>
<accession>A0A8B6CEX3</accession>
<dbReference type="Gene3D" id="3.10.110.10">
    <property type="entry name" value="Ubiquitin Conjugating Enzyme"/>
    <property type="match status" value="1"/>
</dbReference>
<sequence>MTDHKEDQVNEIEALESIYPDEIEVLETDPFHIFNVIIKPTEFEETDESASCTVKFQYVQNYPDEAPVFEITDLENLDEEYEDILNDFINEQISENLGMAMVFTIVSALQEKIAVIIEDRKRQEEEEKERVFREKEEAEQKRFEGTKVSVETFLAWKLKFEAEVNELKAQRLKDNPEPKGLSGSPNNTTLQKINRQQNETSVAWSNENNPSLSHHRLRLQAICRLCTVTIKYDKRNPYTKERFHTDIFKLFGIDVQTENENEYPTYICRRDGRELYKLRSGEQTVDKSFLKDLKPPVLFTHENNDTCIACKFNPKGRPHKRRLLDDTPHKGKKIKVEEKHPASFYHPNENFNEACSNSVMIDALLKHFENLSNDGKTEFLHEMLNKMNEDDLHLMSFIIGKRISNEIYKDGQAFQLLYKDLKSMADFQCIDWLEQRNKTVLSFLLGTGNLCSELSFLRDSKQTILTITRAVEQIYMVNNPVIISPLSFLMNISAYSLSGSKTLVDILGNANPAAHYKTVTEWLRDQNADEIKIELGDVLNVFDNEQVIGRKHAIKPGNKAAISIITNKAYCCMDPNGNLQENPELKPVQLLKVNNVSSSKSTCSSNEEQDSEKLKLVVDNILTESSPQFAKFEKDHSEQLALFIKSAIETVMLEQKDEDGEIIDDFDVTAAKESLEDHMIQCPCGEWNADRKIVCTKCKRRDGLKKAKESKKESTADYTPKQKTMLKKLVFEKDSDKNTVVREEELRYAQVSSNHKGKQEIIVTDPVFCNPNSLETVARVLRMIGTENGIVRYGGSLRHWTFICCDGLPYLICKKLKDEAVVCTNNNCNKQFLSQKEFLNHVKADHPGTEHCTFIHEFDWFYLRIGAGHYEMNLMKSFFELNWTPFLESLCEKMGFVSEAAKQYAKACKDTHKTWNLLLVFHLASLRELVLPYVRDCIKKGTHPDVKGFFKFSQTFYRSINFPNYRYYFLQVTRFSQAIINFRMAVRRNNSDLIKSAKYMTKELFNGRSHPKYQSIEVYDTLQDLMMPEAVMHLNDAYTSITTTGNHSTGEDFDFILEEKNRQVKSWIPKGVPTDSIWLSVCRNNDMLEKLKRSSLSLLGIHATEGKIKELDLEEAITGYRCVLRKSNYLGKKGDHTSLSGMALDDGLVDFLEESSKRRLYFTRTEILGEEIDIPLMRHPVAITPEEKIKLSSIQSMTVDELKKEIILLLQLITDPLQQDFHNYLYKSEVKSKNKAKHIQFLEQLRETLSTFDNQENSNEESSQN</sequence>
<dbReference type="InterPro" id="IPR040213">
    <property type="entry name" value="GIR2-like"/>
</dbReference>
<evidence type="ECO:0000313" key="5">
    <source>
        <dbReference type="EMBL" id="VDI04184.1"/>
    </source>
</evidence>
<name>A0A8B6CEX3_MYTGA</name>
<dbReference type="PANTHER" id="PTHR12292">
    <property type="entry name" value="RWD DOMAIN-CONTAINING PROTEIN"/>
    <property type="match status" value="1"/>
</dbReference>
<evidence type="ECO:0000256" key="2">
    <source>
        <dbReference type="SAM" id="Coils"/>
    </source>
</evidence>
<feature type="coiled-coil region" evidence="2">
    <location>
        <begin position="106"/>
        <end position="141"/>
    </location>
</feature>
<comment type="caution">
    <text evidence="5">The sequence shown here is derived from an EMBL/GenBank/DDBJ whole genome shotgun (WGS) entry which is preliminary data.</text>
</comment>
<keyword evidence="1" id="KW-0479">Metal-binding</keyword>
<proteinExistence type="predicted"/>
<keyword evidence="1" id="KW-0862">Zinc</keyword>
<dbReference type="AlphaFoldDB" id="A0A8B6CEX3"/>
<dbReference type="EMBL" id="UYJE01001686">
    <property type="protein sequence ID" value="VDI04184.1"/>
    <property type="molecule type" value="Genomic_DNA"/>
</dbReference>
<dbReference type="OrthoDB" id="6155048at2759"/>
<reference evidence="5" key="1">
    <citation type="submission" date="2018-11" db="EMBL/GenBank/DDBJ databases">
        <authorList>
            <person name="Alioto T."/>
            <person name="Alioto T."/>
        </authorList>
    </citation>
    <scope>NUCLEOTIDE SEQUENCE</scope>
</reference>